<dbReference type="Proteomes" id="UP000288805">
    <property type="component" value="Unassembled WGS sequence"/>
</dbReference>
<gene>
    <name evidence="2" type="primary">DIM_1</name>
    <name evidence="2" type="ORF">CK203_112573</name>
</gene>
<dbReference type="EMBL" id="QGNW01002266">
    <property type="protein sequence ID" value="RVW21818.1"/>
    <property type="molecule type" value="Genomic_DNA"/>
</dbReference>
<comment type="caution">
    <text evidence="2">The sequence shown here is derived from an EMBL/GenBank/DDBJ whole genome shotgun (WGS) entry which is preliminary data.</text>
</comment>
<keyword evidence="1" id="KW-0560">Oxidoreductase</keyword>
<proteinExistence type="predicted"/>
<evidence type="ECO:0000256" key="1">
    <source>
        <dbReference type="ARBA" id="ARBA00023002"/>
    </source>
</evidence>
<dbReference type="PANTHER" id="PTHR10801:SF0">
    <property type="entry name" value="DELTA(24)-STEROL REDUCTASE"/>
    <property type="match status" value="1"/>
</dbReference>
<dbReference type="Gene3D" id="3.30.465.10">
    <property type="match status" value="1"/>
</dbReference>
<organism evidence="2 3">
    <name type="scientific">Vitis vinifera</name>
    <name type="common">Grape</name>
    <dbReference type="NCBI Taxonomy" id="29760"/>
    <lineage>
        <taxon>Eukaryota</taxon>
        <taxon>Viridiplantae</taxon>
        <taxon>Streptophyta</taxon>
        <taxon>Embryophyta</taxon>
        <taxon>Tracheophyta</taxon>
        <taxon>Spermatophyta</taxon>
        <taxon>Magnoliopsida</taxon>
        <taxon>eudicotyledons</taxon>
        <taxon>Gunneridae</taxon>
        <taxon>Pentapetalae</taxon>
        <taxon>rosids</taxon>
        <taxon>Vitales</taxon>
        <taxon>Vitaceae</taxon>
        <taxon>Viteae</taxon>
        <taxon>Vitis</taxon>
    </lineage>
</organism>
<accession>A0A438CF34</accession>
<sequence>MMHHASASILNPPVLEELTLYRACFPLGDPAGAPYRNPIAGQSIPCNFYFMRVILFMKSMEDPHLVFGGVPELLRLANSESHAQLQEGATTQMQTALLLVEITRRKRRISRVSVPMNLAFVVVAELDVLIGGLINGYGIEGSSHSYGLFSDTVMAHEIILADGQLVKAQQYTEEEQEAALMELLNFMLASPVLLTQSPLPDGIPVNTTLIKVDSQISDLLKEARVITSKVKSKVQKFRRKEGTKVESASGNTAFQALKTYGCDLVDNLAEVRPMALDMGALVAGQNIGERYVHGLDIPAQVKGC</sequence>
<name>A0A438CF34_VITVI</name>
<protein>
    <submittedName>
        <fullName evidence="2">Delta(24)-sterol reductase</fullName>
    </submittedName>
</protein>
<dbReference type="GO" id="GO:0050660">
    <property type="term" value="F:flavin adenine dinucleotide binding"/>
    <property type="evidence" value="ECO:0007669"/>
    <property type="project" value="InterPro"/>
</dbReference>
<dbReference type="SUPFAM" id="SSF56176">
    <property type="entry name" value="FAD-binding/transporter-associated domain-like"/>
    <property type="match status" value="1"/>
</dbReference>
<dbReference type="GO" id="GO:0016491">
    <property type="term" value="F:oxidoreductase activity"/>
    <property type="evidence" value="ECO:0007669"/>
    <property type="project" value="UniProtKB-KW"/>
</dbReference>
<evidence type="ECO:0000313" key="3">
    <source>
        <dbReference type="Proteomes" id="UP000288805"/>
    </source>
</evidence>
<dbReference type="AlphaFoldDB" id="A0A438CF34"/>
<dbReference type="PANTHER" id="PTHR10801">
    <property type="entry name" value="24-DEHYDROCHOLESTEROL REDUCTASE"/>
    <property type="match status" value="1"/>
</dbReference>
<dbReference type="InterPro" id="IPR036318">
    <property type="entry name" value="FAD-bd_PCMH-like_sf"/>
</dbReference>
<reference evidence="2 3" key="1">
    <citation type="journal article" date="2018" name="PLoS Genet.">
        <title>Population sequencing reveals clonal diversity and ancestral inbreeding in the grapevine cultivar Chardonnay.</title>
        <authorList>
            <person name="Roach M.J."/>
            <person name="Johnson D.L."/>
            <person name="Bohlmann J."/>
            <person name="van Vuuren H.J."/>
            <person name="Jones S.J."/>
            <person name="Pretorius I.S."/>
            <person name="Schmidt S.A."/>
            <person name="Borneman A.R."/>
        </authorList>
    </citation>
    <scope>NUCLEOTIDE SEQUENCE [LARGE SCALE GENOMIC DNA]</scope>
    <source>
        <strain evidence="3">cv. Chardonnay</strain>
        <tissue evidence="2">Leaf</tissue>
    </source>
</reference>
<dbReference type="InterPro" id="IPR016169">
    <property type="entry name" value="FAD-bd_PCMH_sub2"/>
</dbReference>
<dbReference type="InterPro" id="IPR040165">
    <property type="entry name" value="Diminuto-like"/>
</dbReference>
<evidence type="ECO:0000313" key="2">
    <source>
        <dbReference type="EMBL" id="RVW21818.1"/>
    </source>
</evidence>